<evidence type="ECO:0000256" key="2">
    <source>
        <dbReference type="ARBA" id="ARBA00024867"/>
    </source>
</evidence>
<protein>
    <recommendedName>
        <fullName evidence="1">Stage 0 sporulation protein A homolog</fullName>
    </recommendedName>
</protein>
<keyword evidence="3" id="KW-0597">Phosphoprotein</keyword>
<dbReference type="InterPro" id="IPR007492">
    <property type="entry name" value="LytTR_DNA-bd_dom"/>
</dbReference>
<dbReference type="PANTHER" id="PTHR37299">
    <property type="entry name" value="TRANSCRIPTIONAL REGULATOR-RELATED"/>
    <property type="match status" value="1"/>
</dbReference>
<evidence type="ECO:0000256" key="3">
    <source>
        <dbReference type="PROSITE-ProRule" id="PRU00169"/>
    </source>
</evidence>
<dbReference type="EMBL" id="CDGJ01000096">
    <property type="protein sequence ID" value="CEJ08854.1"/>
    <property type="molecule type" value="Genomic_DNA"/>
</dbReference>
<dbReference type="KEGG" id="aacx:DEACI_2090"/>
<dbReference type="GO" id="GO:0003677">
    <property type="term" value="F:DNA binding"/>
    <property type="evidence" value="ECO:0007669"/>
    <property type="project" value="InterPro"/>
</dbReference>
<feature type="domain" description="HTH LytTR-type" evidence="5">
    <location>
        <begin position="152"/>
        <end position="255"/>
    </location>
</feature>
<reference evidence="6" key="2">
    <citation type="submission" date="2020-01" db="EMBL/GenBank/DDBJ databases">
        <authorList>
            <person name="Hornung B."/>
        </authorList>
    </citation>
    <scope>NUCLEOTIDE SEQUENCE</scope>
    <source>
        <strain evidence="6">PacBioINE</strain>
    </source>
</reference>
<dbReference type="PANTHER" id="PTHR37299:SF1">
    <property type="entry name" value="STAGE 0 SPORULATION PROTEIN A HOMOLOG"/>
    <property type="match status" value="1"/>
</dbReference>
<feature type="modified residue" description="4-aspartylphosphate" evidence="3">
    <location>
        <position position="54"/>
    </location>
</feature>
<evidence type="ECO:0000256" key="1">
    <source>
        <dbReference type="ARBA" id="ARBA00018672"/>
    </source>
</evidence>
<keyword evidence="8" id="KW-1185">Reference proteome</keyword>
<reference evidence="7" key="1">
    <citation type="submission" date="2014-11" db="EMBL/GenBank/DDBJ databases">
        <authorList>
            <person name="Hornung B.V."/>
        </authorList>
    </citation>
    <scope>NUCLEOTIDE SEQUENCE</scope>
    <source>
        <strain evidence="7">INE</strain>
    </source>
</reference>
<dbReference type="InterPro" id="IPR001789">
    <property type="entry name" value="Sig_transdc_resp-reg_receiver"/>
</dbReference>
<evidence type="ECO:0000313" key="7">
    <source>
        <dbReference type="EMBL" id="CEJ08854.1"/>
    </source>
</evidence>
<accession>A0A8S0VX02</accession>
<dbReference type="EMBL" id="LR746496">
    <property type="protein sequence ID" value="CAA7601423.1"/>
    <property type="molecule type" value="Genomic_DNA"/>
</dbReference>
<name>A0A8S0VX02_9FIRM</name>
<dbReference type="Proteomes" id="UP001071230">
    <property type="component" value="Unassembled WGS sequence"/>
</dbReference>
<comment type="function">
    <text evidence="2">May play the central regulatory role in sporulation. It may be an element of the effector pathway responsible for the activation of sporulation genes in response to nutritional stress. Spo0A may act in concert with spo0H (a sigma factor) to control the expression of some genes that are critical to the sporulation process.</text>
</comment>
<evidence type="ECO:0000313" key="8">
    <source>
        <dbReference type="Proteomes" id="UP001071230"/>
    </source>
</evidence>
<evidence type="ECO:0000259" key="4">
    <source>
        <dbReference type="PROSITE" id="PS50110"/>
    </source>
</evidence>
<evidence type="ECO:0000259" key="5">
    <source>
        <dbReference type="PROSITE" id="PS50930"/>
    </source>
</evidence>
<dbReference type="SMART" id="SM00448">
    <property type="entry name" value="REC"/>
    <property type="match status" value="1"/>
</dbReference>
<dbReference type="RefSeq" id="WP_240984952.1">
    <property type="nucleotide sequence ID" value="NZ_CDGJ01000096.1"/>
</dbReference>
<dbReference type="PROSITE" id="PS50930">
    <property type="entry name" value="HTH_LYTTR"/>
    <property type="match status" value="1"/>
</dbReference>
<evidence type="ECO:0000313" key="6">
    <source>
        <dbReference type="EMBL" id="CAA7601423.1"/>
    </source>
</evidence>
<dbReference type="Gene3D" id="2.20.25.10">
    <property type="match status" value="1"/>
</dbReference>
<dbReference type="Gene3D" id="2.40.50.40">
    <property type="match status" value="1"/>
</dbReference>
<dbReference type="InterPro" id="IPR011006">
    <property type="entry name" value="CheY-like_superfamily"/>
</dbReference>
<dbReference type="Pfam" id="PF04397">
    <property type="entry name" value="LytTR"/>
    <property type="match status" value="1"/>
</dbReference>
<dbReference type="Pfam" id="PF00072">
    <property type="entry name" value="Response_reg"/>
    <property type="match status" value="1"/>
</dbReference>
<dbReference type="GO" id="GO:0000156">
    <property type="term" value="F:phosphorelay response regulator activity"/>
    <property type="evidence" value="ECO:0007669"/>
    <property type="project" value="InterPro"/>
</dbReference>
<feature type="domain" description="Response regulatory" evidence="4">
    <location>
        <begin position="3"/>
        <end position="120"/>
    </location>
</feature>
<dbReference type="PROSITE" id="PS50110">
    <property type="entry name" value="RESPONSE_REGULATORY"/>
    <property type="match status" value="1"/>
</dbReference>
<gene>
    <name evidence="6" type="ORF">DEACI_2090</name>
    <name evidence="7" type="ORF">DEACI_3335</name>
</gene>
<dbReference type="Gene3D" id="3.40.50.2300">
    <property type="match status" value="1"/>
</dbReference>
<dbReference type="Proteomes" id="UP000836597">
    <property type="component" value="Chromosome"/>
</dbReference>
<organism evidence="6">
    <name type="scientific">Acididesulfobacillus acetoxydans</name>
    <dbReference type="NCBI Taxonomy" id="1561005"/>
    <lineage>
        <taxon>Bacteria</taxon>
        <taxon>Bacillati</taxon>
        <taxon>Bacillota</taxon>
        <taxon>Clostridia</taxon>
        <taxon>Eubacteriales</taxon>
        <taxon>Peptococcaceae</taxon>
        <taxon>Acididesulfobacillus</taxon>
    </lineage>
</organism>
<dbReference type="SMART" id="SM00850">
    <property type="entry name" value="LytTR"/>
    <property type="match status" value="1"/>
</dbReference>
<dbReference type="InterPro" id="IPR046947">
    <property type="entry name" value="LytR-like"/>
</dbReference>
<dbReference type="SUPFAM" id="SSF52172">
    <property type="entry name" value="CheY-like"/>
    <property type="match status" value="1"/>
</dbReference>
<proteinExistence type="predicted"/>
<sequence length="255" mass="29138">MIRVFVVDDEAPARDELKYLLEQMPDVSVVGMARNGREALELIPLAKPQVVFLDIQMPDLSGLAVARELLALMDEGDFPLLVFATAFDRHALEAFEVHALDYILKPFSAERLKNAMDHLRRTLAGRSPAQGPEAEKLDRILSLLEKPPRPKLAVEENERIILLNVDEIVYAWVEDRHVFVKTKDASYQTGYSLSELEERLGLLQTHKSYVVNRDQVREVIPWFNGTYNLVMADREKSQVPVSRTYVKSVRQALRL</sequence>
<dbReference type="AlphaFoldDB" id="A0A8S0VX02"/>